<dbReference type="KEGG" id="csem:103391297"/>
<organism evidence="12 13">
    <name type="scientific">Cynoglossus semilaevis</name>
    <name type="common">Tongue sole</name>
    <dbReference type="NCBI Taxonomy" id="244447"/>
    <lineage>
        <taxon>Eukaryota</taxon>
        <taxon>Metazoa</taxon>
        <taxon>Chordata</taxon>
        <taxon>Craniata</taxon>
        <taxon>Vertebrata</taxon>
        <taxon>Euteleostomi</taxon>
        <taxon>Actinopterygii</taxon>
        <taxon>Neopterygii</taxon>
        <taxon>Teleostei</taxon>
        <taxon>Neoteleostei</taxon>
        <taxon>Acanthomorphata</taxon>
        <taxon>Carangaria</taxon>
        <taxon>Pleuronectiformes</taxon>
        <taxon>Pleuronectoidei</taxon>
        <taxon>Cynoglossidae</taxon>
        <taxon>Cynoglossinae</taxon>
        <taxon>Cynoglossus</taxon>
    </lineage>
</organism>
<dbReference type="RefSeq" id="XP_024918743.1">
    <property type="nucleotide sequence ID" value="XM_025062975.1"/>
</dbReference>
<dbReference type="AlphaFoldDB" id="A0A3P8WJA3"/>
<reference evidence="12" key="2">
    <citation type="submission" date="2025-08" db="UniProtKB">
        <authorList>
            <consortium name="Ensembl"/>
        </authorList>
    </citation>
    <scope>IDENTIFICATION</scope>
</reference>
<evidence type="ECO:0000256" key="10">
    <source>
        <dbReference type="RuleBase" id="RU363063"/>
    </source>
</evidence>
<dbReference type="Proteomes" id="UP000265120">
    <property type="component" value="Chromosome 15"/>
</dbReference>
<dbReference type="InParanoid" id="A0A3P8WJA3"/>
<evidence type="ECO:0000313" key="13">
    <source>
        <dbReference type="Proteomes" id="UP000265120"/>
    </source>
</evidence>
<dbReference type="RefSeq" id="XP_024918747.1">
    <property type="nucleotide sequence ID" value="XM_025062979.1"/>
</dbReference>
<keyword evidence="3 10" id="KW-0328">Glycosyltransferase</keyword>
<feature type="region of interest" description="Disordered" evidence="11">
    <location>
        <begin position="37"/>
        <end position="57"/>
    </location>
</feature>
<dbReference type="RefSeq" id="XP_024918744.1">
    <property type="nucleotide sequence ID" value="XM_025062976.1"/>
</dbReference>
<sequence>MARRKCHTLKLITYLCVVCVSLDLLLTFLTNMESEGVTDTAPTEATAENKENSTDKAAFGELPNFRKKISAPLPKTFWQTGVRSQGLWNDLQEDVDMHFNPILRPKNDTSQYEDRVFTKLVMNQSFSKISNFTNTNDEEQLPRMLQDFVHNMQRRDYPVLIQPRGVCGAGAQEETEFPLLLLAIKSIVSNFKGRQAIRNSWGRTGWASGGGGGGYVRRIFLLGTSSEQQNINLAESLQSESSLYGDILQWDFKDTAFNQTLKDVLFWRWSSLFCEGTQFVFSGDDNVFVNVPKMVTYLQEQLKSPRAEEKMKNFIVGKVVQKEAKYFFPDSFYQGTFPVFVDTVGLVYSGHLTQRLNQISRRVHLFPIDNIYLGMCLLRLKVDPVHHPTFLKSGSSESYLKDICVYHKIMVVETPNHRDLGKIWARLNSTQSQCS</sequence>
<evidence type="ECO:0000313" key="12">
    <source>
        <dbReference type="Ensembl" id="ENSCSEP00000026562.1"/>
    </source>
</evidence>
<keyword evidence="7 10" id="KW-1133">Transmembrane helix</keyword>
<evidence type="ECO:0000256" key="7">
    <source>
        <dbReference type="ARBA" id="ARBA00022989"/>
    </source>
</evidence>
<evidence type="ECO:0000256" key="1">
    <source>
        <dbReference type="ARBA" id="ARBA00004323"/>
    </source>
</evidence>
<reference evidence="12 13" key="1">
    <citation type="journal article" date="2014" name="Nat. Genet.">
        <title>Whole-genome sequence of a flatfish provides insights into ZW sex chromosome evolution and adaptation to a benthic lifestyle.</title>
        <authorList>
            <person name="Chen S."/>
            <person name="Zhang G."/>
            <person name="Shao C."/>
            <person name="Huang Q."/>
            <person name="Liu G."/>
            <person name="Zhang P."/>
            <person name="Song W."/>
            <person name="An N."/>
            <person name="Chalopin D."/>
            <person name="Volff J.N."/>
            <person name="Hong Y."/>
            <person name="Li Q."/>
            <person name="Sha Z."/>
            <person name="Zhou H."/>
            <person name="Xie M."/>
            <person name="Yu Q."/>
            <person name="Liu Y."/>
            <person name="Xiang H."/>
            <person name="Wang N."/>
            <person name="Wu K."/>
            <person name="Yang C."/>
            <person name="Zhou Q."/>
            <person name="Liao X."/>
            <person name="Yang L."/>
            <person name="Hu Q."/>
            <person name="Zhang J."/>
            <person name="Meng L."/>
            <person name="Jin L."/>
            <person name="Tian Y."/>
            <person name="Lian J."/>
            <person name="Yang J."/>
            <person name="Miao G."/>
            <person name="Liu S."/>
            <person name="Liang Z."/>
            <person name="Yan F."/>
            <person name="Li Y."/>
            <person name="Sun B."/>
            <person name="Zhang H."/>
            <person name="Zhang J."/>
            <person name="Zhu Y."/>
            <person name="Du M."/>
            <person name="Zhao Y."/>
            <person name="Schartl M."/>
            <person name="Tang Q."/>
            <person name="Wang J."/>
        </authorList>
    </citation>
    <scope>NUCLEOTIDE SEQUENCE</scope>
</reference>
<name>A0A3P8WJA3_CYNSE</name>
<dbReference type="RefSeq" id="XP_024918746.1">
    <property type="nucleotide sequence ID" value="XM_025062978.1"/>
</dbReference>
<dbReference type="PANTHER" id="PTHR11214:SF234">
    <property type="entry name" value="HEXOSYLTRANSFERASE"/>
    <property type="match status" value="1"/>
</dbReference>
<evidence type="ECO:0000256" key="11">
    <source>
        <dbReference type="SAM" id="MobiDB-lite"/>
    </source>
</evidence>
<evidence type="ECO:0000256" key="6">
    <source>
        <dbReference type="ARBA" id="ARBA00022968"/>
    </source>
</evidence>
<accession>A0A3P8WJA3</accession>
<keyword evidence="13" id="KW-1185">Reference proteome</keyword>
<dbReference type="OrthoDB" id="2139606at2759"/>
<dbReference type="RefSeq" id="XP_008325731.1">
    <property type="nucleotide sequence ID" value="XM_008327509.3"/>
</dbReference>
<dbReference type="Gene3D" id="3.90.550.50">
    <property type="match status" value="1"/>
</dbReference>
<proteinExistence type="inferred from homology"/>
<keyword evidence="9 10" id="KW-0472">Membrane</keyword>
<dbReference type="RefSeq" id="XP_024918745.1">
    <property type="nucleotide sequence ID" value="XM_025062977.1"/>
</dbReference>
<dbReference type="GO" id="GO:0006493">
    <property type="term" value="P:protein O-linked glycosylation"/>
    <property type="evidence" value="ECO:0007669"/>
    <property type="project" value="TreeGrafter"/>
</dbReference>
<dbReference type="GeneTree" id="ENSGT00940000164878"/>
<dbReference type="PANTHER" id="PTHR11214">
    <property type="entry name" value="BETA-1,3-N-ACETYLGLUCOSAMINYLTRANSFERASE"/>
    <property type="match status" value="1"/>
</dbReference>
<evidence type="ECO:0000256" key="8">
    <source>
        <dbReference type="ARBA" id="ARBA00023034"/>
    </source>
</evidence>
<dbReference type="GeneID" id="103391297"/>
<keyword evidence="8 10" id="KW-0333">Golgi apparatus</keyword>
<keyword evidence="6 10" id="KW-0735">Signal-anchor</keyword>
<dbReference type="GO" id="GO:0000139">
    <property type="term" value="C:Golgi membrane"/>
    <property type="evidence" value="ECO:0007669"/>
    <property type="project" value="UniProtKB-SubCell"/>
</dbReference>
<dbReference type="InterPro" id="IPR002659">
    <property type="entry name" value="Glyco_trans_31"/>
</dbReference>
<feature type="transmembrane region" description="Helical" evidence="10">
    <location>
        <begin position="12"/>
        <end position="30"/>
    </location>
</feature>
<evidence type="ECO:0000256" key="3">
    <source>
        <dbReference type="ARBA" id="ARBA00022676"/>
    </source>
</evidence>
<dbReference type="EC" id="2.4.1.-" evidence="10"/>
<dbReference type="STRING" id="244447.ENSCSEP00000026562"/>
<comment type="similarity">
    <text evidence="2 10">Belongs to the glycosyltransferase 31 family.</text>
</comment>
<evidence type="ECO:0000256" key="5">
    <source>
        <dbReference type="ARBA" id="ARBA00022692"/>
    </source>
</evidence>
<dbReference type="RefSeq" id="XP_024918748.1">
    <property type="nucleotide sequence ID" value="XM_025062980.1"/>
</dbReference>
<comment type="subcellular location">
    <subcellularLocation>
        <location evidence="1 10">Golgi apparatus membrane</location>
        <topology evidence="1 10">Single-pass type II membrane protein</topology>
    </subcellularLocation>
</comment>
<evidence type="ECO:0000256" key="4">
    <source>
        <dbReference type="ARBA" id="ARBA00022679"/>
    </source>
</evidence>
<evidence type="ECO:0000256" key="2">
    <source>
        <dbReference type="ARBA" id="ARBA00008661"/>
    </source>
</evidence>
<dbReference type="Ensembl" id="ENSCSET00000026915.1">
    <property type="protein sequence ID" value="ENSCSEP00000026562.1"/>
    <property type="gene ID" value="ENSCSEG00000016970.1"/>
</dbReference>
<reference evidence="12" key="3">
    <citation type="submission" date="2025-09" db="UniProtKB">
        <authorList>
            <consortium name="Ensembl"/>
        </authorList>
    </citation>
    <scope>IDENTIFICATION</scope>
</reference>
<protein>
    <recommendedName>
        <fullName evidence="10">Hexosyltransferase</fullName>
        <ecNumber evidence="10">2.4.1.-</ecNumber>
    </recommendedName>
</protein>
<keyword evidence="4" id="KW-0808">Transferase</keyword>
<dbReference type="Pfam" id="PF01762">
    <property type="entry name" value="Galactosyl_T"/>
    <property type="match status" value="1"/>
</dbReference>
<dbReference type="GO" id="GO:0008194">
    <property type="term" value="F:UDP-glycosyltransferase activity"/>
    <property type="evidence" value="ECO:0007669"/>
    <property type="project" value="TreeGrafter"/>
</dbReference>
<dbReference type="GO" id="GO:0016758">
    <property type="term" value="F:hexosyltransferase activity"/>
    <property type="evidence" value="ECO:0007669"/>
    <property type="project" value="InterPro"/>
</dbReference>
<dbReference type="GO" id="GO:0030311">
    <property type="term" value="P:poly-N-acetyllactosamine biosynthetic process"/>
    <property type="evidence" value="ECO:0007669"/>
    <property type="project" value="TreeGrafter"/>
</dbReference>
<evidence type="ECO:0000256" key="9">
    <source>
        <dbReference type="ARBA" id="ARBA00023136"/>
    </source>
</evidence>
<keyword evidence="5 10" id="KW-0812">Transmembrane</keyword>